<evidence type="ECO:0000256" key="5">
    <source>
        <dbReference type="ARBA" id="ARBA00022741"/>
    </source>
</evidence>
<dbReference type="GO" id="GO:0006826">
    <property type="term" value="P:iron ion transport"/>
    <property type="evidence" value="ECO:0007669"/>
    <property type="project" value="UniProtKB-KW"/>
</dbReference>
<organism evidence="11 12">
    <name type="scientific">Oxobacter pfennigii</name>
    <dbReference type="NCBI Taxonomy" id="36849"/>
    <lineage>
        <taxon>Bacteria</taxon>
        <taxon>Bacillati</taxon>
        <taxon>Bacillota</taxon>
        <taxon>Clostridia</taxon>
        <taxon>Eubacteriales</taxon>
        <taxon>Clostridiaceae</taxon>
        <taxon>Oxobacter</taxon>
    </lineage>
</organism>
<dbReference type="Pfam" id="PF00005">
    <property type="entry name" value="ABC_tran"/>
    <property type="match status" value="1"/>
</dbReference>
<evidence type="ECO:0000313" key="11">
    <source>
        <dbReference type="EMBL" id="KPU44425.1"/>
    </source>
</evidence>
<dbReference type="PROSITE" id="PS00211">
    <property type="entry name" value="ABC_TRANSPORTER_1"/>
    <property type="match status" value="1"/>
</dbReference>
<dbReference type="PROSITE" id="PS50893">
    <property type="entry name" value="ABC_TRANSPORTER_2"/>
    <property type="match status" value="1"/>
</dbReference>
<evidence type="ECO:0000313" key="12">
    <source>
        <dbReference type="Proteomes" id="UP000050326"/>
    </source>
</evidence>
<comment type="caution">
    <text evidence="11">The sequence shown here is derived from an EMBL/GenBank/DDBJ whole genome shotgun (WGS) entry which is preliminary data.</text>
</comment>
<dbReference type="InterPro" id="IPR003439">
    <property type="entry name" value="ABC_transporter-like_ATP-bd"/>
</dbReference>
<dbReference type="InterPro" id="IPR017871">
    <property type="entry name" value="ABC_transporter-like_CS"/>
</dbReference>
<dbReference type="GO" id="GO:0016887">
    <property type="term" value="F:ATP hydrolysis activity"/>
    <property type="evidence" value="ECO:0007669"/>
    <property type="project" value="InterPro"/>
</dbReference>
<keyword evidence="4" id="KW-0410">Iron transport</keyword>
<dbReference type="Proteomes" id="UP000050326">
    <property type="component" value="Unassembled WGS sequence"/>
</dbReference>
<dbReference type="OrthoDB" id="9799337at2"/>
<evidence type="ECO:0000256" key="4">
    <source>
        <dbReference type="ARBA" id="ARBA00022496"/>
    </source>
</evidence>
<dbReference type="PANTHER" id="PTHR42771">
    <property type="entry name" value="IRON(3+)-HYDROXAMATE IMPORT ATP-BINDING PROTEIN FHUC"/>
    <property type="match status" value="1"/>
</dbReference>
<dbReference type="InterPro" id="IPR003593">
    <property type="entry name" value="AAA+_ATPase"/>
</dbReference>
<dbReference type="InterPro" id="IPR027417">
    <property type="entry name" value="P-loop_NTPase"/>
</dbReference>
<dbReference type="SUPFAM" id="SSF52540">
    <property type="entry name" value="P-loop containing nucleoside triphosphate hydrolases"/>
    <property type="match status" value="1"/>
</dbReference>
<dbReference type="GO" id="GO:0005524">
    <property type="term" value="F:ATP binding"/>
    <property type="evidence" value="ECO:0007669"/>
    <property type="project" value="UniProtKB-KW"/>
</dbReference>
<keyword evidence="8" id="KW-0406">Ion transport</keyword>
<comment type="subcellular location">
    <subcellularLocation>
        <location evidence="1">Cell membrane</location>
        <topology evidence="1">Peripheral membrane protein</topology>
    </subcellularLocation>
</comment>
<reference evidence="11 12" key="1">
    <citation type="submission" date="2015-09" db="EMBL/GenBank/DDBJ databases">
        <title>Genome sequence of Oxobacter pfennigii DSM 3222.</title>
        <authorList>
            <person name="Poehlein A."/>
            <person name="Bengelsdorf F.R."/>
            <person name="Schiel-Bengelsdorf B."/>
            <person name="Duerre P."/>
            <person name="Daniel R."/>
        </authorList>
    </citation>
    <scope>NUCLEOTIDE SEQUENCE [LARGE SCALE GENOMIC DNA]</scope>
    <source>
        <strain evidence="11 12">DSM 3222</strain>
    </source>
</reference>
<keyword evidence="9" id="KW-0472">Membrane</keyword>
<evidence type="ECO:0000256" key="2">
    <source>
        <dbReference type="ARBA" id="ARBA00022448"/>
    </source>
</evidence>
<evidence type="ECO:0000259" key="10">
    <source>
        <dbReference type="PROSITE" id="PS50893"/>
    </source>
</evidence>
<evidence type="ECO:0000256" key="8">
    <source>
        <dbReference type="ARBA" id="ARBA00023065"/>
    </source>
</evidence>
<dbReference type="PANTHER" id="PTHR42771:SF2">
    <property type="entry name" value="IRON(3+)-HYDROXAMATE IMPORT ATP-BINDING PROTEIN FHUC"/>
    <property type="match status" value="1"/>
</dbReference>
<dbReference type="SMART" id="SM00382">
    <property type="entry name" value="AAA"/>
    <property type="match status" value="1"/>
</dbReference>
<proteinExistence type="predicted"/>
<name>A0A0P8W9Q9_9CLOT</name>
<dbReference type="STRING" id="36849.OXPF_20440"/>
<protein>
    <submittedName>
        <fullName evidence="11">Putative siderophore transport system ATP-binding protein YusV</fullName>
    </submittedName>
</protein>
<keyword evidence="7" id="KW-0408">Iron</keyword>
<dbReference type="PATRIC" id="fig|36849.3.peg.2160"/>
<dbReference type="AlphaFoldDB" id="A0A0P8W9Q9"/>
<dbReference type="CDD" id="cd03214">
    <property type="entry name" value="ABC_Iron-Siderophores_B12_Hemin"/>
    <property type="match status" value="1"/>
</dbReference>
<evidence type="ECO:0000256" key="1">
    <source>
        <dbReference type="ARBA" id="ARBA00004202"/>
    </source>
</evidence>
<sequence>MIEAVELKITYDKNTVVDEFSLLINKGEVLSLIGPNGSGKSTVLNTISRLLKQTSGAVLLDGQDIHLLPTREVAKKLSVLSQHQATPPDFTVRELVGYGRMPHKRWYEEKTFEDEEIICWAIEQTRLEGLSDRMVNTLSGGERQRAWIAMALAQRPEILLLDEPTTFLDICHQMEVMELIKRLNKELDITVVMVLHDLNQAARYSERLAVLNNGQLVAQGKAEDVLTRELLRDVYQVEADVKLDERTGKPVFVPIGLTYSC</sequence>
<dbReference type="InterPro" id="IPR051535">
    <property type="entry name" value="Siderophore_ABC-ATPase"/>
</dbReference>
<keyword evidence="6 11" id="KW-0067">ATP-binding</keyword>
<feature type="domain" description="ABC transporter" evidence="10">
    <location>
        <begin position="2"/>
        <end position="238"/>
    </location>
</feature>
<dbReference type="FunFam" id="3.40.50.300:FF:000134">
    <property type="entry name" value="Iron-enterobactin ABC transporter ATP-binding protein"/>
    <property type="match status" value="1"/>
</dbReference>
<keyword evidence="12" id="KW-1185">Reference proteome</keyword>
<dbReference type="EMBL" id="LKET01000031">
    <property type="protein sequence ID" value="KPU44425.1"/>
    <property type="molecule type" value="Genomic_DNA"/>
</dbReference>
<evidence type="ECO:0000256" key="6">
    <source>
        <dbReference type="ARBA" id="ARBA00022840"/>
    </source>
</evidence>
<accession>A0A0P8W9Q9</accession>
<keyword evidence="2" id="KW-0813">Transport</keyword>
<evidence type="ECO:0000256" key="7">
    <source>
        <dbReference type="ARBA" id="ARBA00023004"/>
    </source>
</evidence>
<evidence type="ECO:0000256" key="3">
    <source>
        <dbReference type="ARBA" id="ARBA00022475"/>
    </source>
</evidence>
<dbReference type="RefSeq" id="WP_054875094.1">
    <property type="nucleotide sequence ID" value="NZ_LKET01000031.1"/>
</dbReference>
<dbReference type="GO" id="GO:0005886">
    <property type="term" value="C:plasma membrane"/>
    <property type="evidence" value="ECO:0007669"/>
    <property type="project" value="UniProtKB-SubCell"/>
</dbReference>
<keyword evidence="3" id="KW-1003">Cell membrane</keyword>
<keyword evidence="5" id="KW-0547">Nucleotide-binding</keyword>
<gene>
    <name evidence="11" type="primary">yusV_1</name>
    <name evidence="11" type="ORF">OXPF_20440</name>
</gene>
<dbReference type="Gene3D" id="3.40.50.300">
    <property type="entry name" value="P-loop containing nucleotide triphosphate hydrolases"/>
    <property type="match status" value="1"/>
</dbReference>
<evidence type="ECO:0000256" key="9">
    <source>
        <dbReference type="ARBA" id="ARBA00023136"/>
    </source>
</evidence>